<evidence type="ECO:0000313" key="7">
    <source>
        <dbReference type="Proteomes" id="UP000179467"/>
    </source>
</evidence>
<evidence type="ECO:0000259" key="5">
    <source>
        <dbReference type="Pfam" id="PF01323"/>
    </source>
</evidence>
<dbReference type="PANTHER" id="PTHR13887">
    <property type="entry name" value="GLUTATHIONE S-TRANSFERASE KAPPA"/>
    <property type="match status" value="1"/>
</dbReference>
<evidence type="ECO:0000256" key="1">
    <source>
        <dbReference type="ARBA" id="ARBA00022729"/>
    </source>
</evidence>
<evidence type="ECO:0000313" key="6">
    <source>
        <dbReference type="EMBL" id="OHT20404.1"/>
    </source>
</evidence>
<reference evidence="6 7" key="1">
    <citation type="submission" date="2016-09" db="EMBL/GenBank/DDBJ databases">
        <title>Metabolic pathway, cell adaptation mechanisms and a novel monoxygenase revealed through proteogenomic-transcription analysis of a Sphingomonas haloaromaticamans strain degrading the fungicide ortho-phenylphenol.</title>
        <authorList>
            <person name="Perruchon C."/>
            <person name="Papadopoulou E.S."/>
            <person name="Rousidou C."/>
            <person name="Vasileiadis S."/>
            <person name="Tanou G."/>
            <person name="Amoutzias G."/>
            <person name="Molassiotis A."/>
            <person name="Karpouzas D.G."/>
        </authorList>
    </citation>
    <scope>NUCLEOTIDE SEQUENCE [LARGE SCALE GENOMIC DNA]</scope>
    <source>
        <strain evidence="6 7">P3</strain>
    </source>
</reference>
<proteinExistence type="predicted"/>
<organism evidence="6 7">
    <name type="scientific">Edaphosphingomonas haloaromaticamans</name>
    <dbReference type="NCBI Taxonomy" id="653954"/>
    <lineage>
        <taxon>Bacteria</taxon>
        <taxon>Pseudomonadati</taxon>
        <taxon>Pseudomonadota</taxon>
        <taxon>Alphaproteobacteria</taxon>
        <taxon>Sphingomonadales</taxon>
        <taxon>Rhizorhabdaceae</taxon>
        <taxon>Edaphosphingomonas</taxon>
    </lineage>
</organism>
<evidence type="ECO:0000256" key="4">
    <source>
        <dbReference type="ARBA" id="ARBA00023284"/>
    </source>
</evidence>
<dbReference type="PANTHER" id="PTHR13887:SF14">
    <property type="entry name" value="DISULFIDE BOND FORMATION PROTEIN D"/>
    <property type="match status" value="1"/>
</dbReference>
<dbReference type="Proteomes" id="UP000179467">
    <property type="component" value="Unassembled WGS sequence"/>
</dbReference>
<comment type="caution">
    <text evidence="6">The sequence shown here is derived from an EMBL/GenBank/DDBJ whole genome shotgun (WGS) entry which is preliminary data.</text>
</comment>
<dbReference type="InterPro" id="IPR036249">
    <property type="entry name" value="Thioredoxin-like_sf"/>
</dbReference>
<dbReference type="Pfam" id="PF01323">
    <property type="entry name" value="DSBA"/>
    <property type="match status" value="1"/>
</dbReference>
<dbReference type="RefSeq" id="WP_070933977.1">
    <property type="nucleotide sequence ID" value="NZ_MIPT01000001.1"/>
</dbReference>
<dbReference type="InterPro" id="IPR001853">
    <property type="entry name" value="DSBA-like_thioredoxin_dom"/>
</dbReference>
<sequence length="211" mass="22963">MRFRKRDVLQFGASLLIGSGAAFAFQYFRPIGERVGGSPTIEGILADPDAPRIGPAAPALTIVVFSDYDCPVCRQSYDAMREALAGRRDVRIMFKEWPVLGPNSERAARVALAADRQGIYAAFHERLMRRQGRIDDDLLRMAVQGAGGDWARIESDLAANAPAIDRALARNATEAFALGLSGTPAYLIGPLLVRGGLNEAGFRQAFRDAKR</sequence>
<dbReference type="SUPFAM" id="SSF52833">
    <property type="entry name" value="Thioredoxin-like"/>
    <property type="match status" value="1"/>
</dbReference>
<evidence type="ECO:0000256" key="3">
    <source>
        <dbReference type="ARBA" id="ARBA00023157"/>
    </source>
</evidence>
<keyword evidence="1" id="KW-0732">Signal</keyword>
<dbReference type="EMBL" id="MIPT01000001">
    <property type="protein sequence ID" value="OHT20404.1"/>
    <property type="molecule type" value="Genomic_DNA"/>
</dbReference>
<keyword evidence="3" id="KW-1015">Disulfide bond</keyword>
<protein>
    <submittedName>
        <fullName evidence="6">DSBA-like thioredoxin domain protein</fullName>
    </submittedName>
</protein>
<dbReference type="GO" id="GO:0016491">
    <property type="term" value="F:oxidoreductase activity"/>
    <property type="evidence" value="ECO:0007669"/>
    <property type="project" value="UniProtKB-KW"/>
</dbReference>
<evidence type="ECO:0000256" key="2">
    <source>
        <dbReference type="ARBA" id="ARBA00023002"/>
    </source>
</evidence>
<feature type="domain" description="DSBA-like thioredoxin" evidence="5">
    <location>
        <begin position="61"/>
        <end position="201"/>
    </location>
</feature>
<keyword evidence="4" id="KW-0676">Redox-active center</keyword>
<dbReference type="OrthoDB" id="9780147at2"/>
<gene>
    <name evidence="6" type="ORF">BHE75_02402</name>
</gene>
<accession>A0A1S1HDW5</accession>
<name>A0A1S1HDW5_9SPHN</name>
<dbReference type="AlphaFoldDB" id="A0A1S1HDW5"/>
<keyword evidence="7" id="KW-1185">Reference proteome</keyword>
<dbReference type="Gene3D" id="3.40.30.10">
    <property type="entry name" value="Glutaredoxin"/>
    <property type="match status" value="1"/>
</dbReference>
<keyword evidence="2" id="KW-0560">Oxidoreductase</keyword>